<protein>
    <submittedName>
        <fullName evidence="6">N-acetylmuramoyl-L-alanine amidase</fullName>
    </submittedName>
</protein>
<dbReference type="Pfam" id="PF08239">
    <property type="entry name" value="SH3_3"/>
    <property type="match status" value="1"/>
</dbReference>
<evidence type="ECO:0000313" key="6">
    <source>
        <dbReference type="EMBL" id="MBD7909127.1"/>
    </source>
</evidence>
<dbReference type="PROSITE" id="PS51272">
    <property type="entry name" value="SLH"/>
    <property type="match status" value="2"/>
</dbReference>
<dbReference type="Pfam" id="PF01520">
    <property type="entry name" value="Amidase_3"/>
    <property type="match status" value="1"/>
</dbReference>
<keyword evidence="1" id="KW-0378">Hydrolase</keyword>
<evidence type="ECO:0000259" key="5">
    <source>
        <dbReference type="PROSITE" id="PS51781"/>
    </source>
</evidence>
<dbReference type="PANTHER" id="PTHR30404">
    <property type="entry name" value="N-ACETYLMURAMOYL-L-ALANINE AMIDASE"/>
    <property type="match status" value="1"/>
</dbReference>
<dbReference type="InterPro" id="IPR050695">
    <property type="entry name" value="N-acetylmuramoyl_amidase_3"/>
</dbReference>
<accession>A0ABR8PLU0</accession>
<dbReference type="Pfam" id="PF00395">
    <property type="entry name" value="SLH"/>
    <property type="match status" value="3"/>
</dbReference>
<evidence type="ECO:0000256" key="3">
    <source>
        <dbReference type="SAM" id="SignalP"/>
    </source>
</evidence>
<evidence type="ECO:0000256" key="1">
    <source>
        <dbReference type="ARBA" id="ARBA00022801"/>
    </source>
</evidence>
<proteinExistence type="predicted"/>
<feature type="chain" id="PRO_5045047444" evidence="3">
    <location>
        <begin position="28"/>
        <end position="498"/>
    </location>
</feature>
<comment type="caution">
    <text evidence="6">The sequence shown here is derived from an EMBL/GenBank/DDBJ whole genome shotgun (WGS) entry which is preliminary data.</text>
</comment>
<dbReference type="InterPro" id="IPR001119">
    <property type="entry name" value="SLH_dom"/>
</dbReference>
<reference evidence="6 7" key="1">
    <citation type="submission" date="2020-08" db="EMBL/GenBank/DDBJ databases">
        <title>A Genomic Blueprint of the Chicken Gut Microbiome.</title>
        <authorList>
            <person name="Gilroy R."/>
            <person name="Ravi A."/>
            <person name="Getino M."/>
            <person name="Pursley I."/>
            <person name="Horton D.L."/>
            <person name="Alikhan N.-F."/>
            <person name="Baker D."/>
            <person name="Gharbi K."/>
            <person name="Hall N."/>
            <person name="Watson M."/>
            <person name="Adriaenssens E.M."/>
            <person name="Foster-Nyarko E."/>
            <person name="Jarju S."/>
            <person name="Secka A."/>
            <person name="Antonio M."/>
            <person name="Oren A."/>
            <person name="Chaudhuri R."/>
            <person name="La Ragione R.M."/>
            <person name="Hildebrand F."/>
            <person name="Pallen M.J."/>
        </authorList>
    </citation>
    <scope>NUCLEOTIDE SEQUENCE [LARGE SCALE GENOMIC DNA]</scope>
    <source>
        <strain evidence="6 7">Sa3CUA8</strain>
    </source>
</reference>
<sequence length="498" mass="53903">MKKLGLLSASSLLLLSLSTFQPREADAAAYFTDIPTHHRAYEEITYLSQSNILSNDHSNKFGPDEAMTRAHAASMIGEAVQLSGTPTNSRFTDVTISNPASGYIESSVARGIIKGYSDGTFKPNKTLNRGEMAVLISRAFGYNSSTTTAAANELITKGISKGIGKGNFGTSQLMKRGDFAIFLTRAINAQYREGAAPLQSSQMYVNVQDNDSLNFRTGPTTDYMAIKKLFKGYPVEVYYKVGDWVYMKADGAYGFVHTAYISSSKPSVSSVKDPVDLAPPPVIGGSPGISGGGSLVGQTIIIDPGHGGTDGGSAALGLVEKEITLNVSMRTQKYFDKTPLAVRYTRTTDVYPSLVGRVNFAKQQKGNLFVSVHANAGGGTGTETYYYAAGKNPHEKESKALATYMQKRMLQAWGLKDRGVKNKSLHVTRENSMPAVLLELGFIDTAKDNSYLKSPTYREAMAKAIVLGTLDYYYNYEGLTDVAGLYSQFGSSPSPRYH</sequence>
<name>A0ABR8PLU0_9BACL</name>
<evidence type="ECO:0000313" key="7">
    <source>
        <dbReference type="Proteomes" id="UP000659496"/>
    </source>
</evidence>
<evidence type="ECO:0000256" key="2">
    <source>
        <dbReference type="ARBA" id="ARBA00023316"/>
    </source>
</evidence>
<dbReference type="Gene3D" id="2.30.30.40">
    <property type="entry name" value="SH3 Domains"/>
    <property type="match status" value="1"/>
</dbReference>
<dbReference type="CDD" id="cd02696">
    <property type="entry name" value="MurNAc-LAA"/>
    <property type="match status" value="1"/>
</dbReference>
<gene>
    <name evidence="6" type="ORF">H9659_12400</name>
</gene>
<feature type="domain" description="SLH" evidence="4">
    <location>
        <begin position="87"/>
        <end position="150"/>
    </location>
</feature>
<dbReference type="EMBL" id="JACSQY010000010">
    <property type="protein sequence ID" value="MBD7909127.1"/>
    <property type="molecule type" value="Genomic_DNA"/>
</dbReference>
<dbReference type="Gene3D" id="3.40.630.40">
    <property type="entry name" value="Zn-dependent exopeptidases"/>
    <property type="match status" value="1"/>
</dbReference>
<keyword evidence="3" id="KW-0732">Signal</keyword>
<feature type="domain" description="SH3b" evidence="5">
    <location>
        <begin position="202"/>
        <end position="265"/>
    </location>
</feature>
<organism evidence="6 7">
    <name type="scientific">Sporosarcina gallistercoris</name>
    <dbReference type="NCBI Taxonomy" id="2762245"/>
    <lineage>
        <taxon>Bacteria</taxon>
        <taxon>Bacillati</taxon>
        <taxon>Bacillota</taxon>
        <taxon>Bacilli</taxon>
        <taxon>Bacillales</taxon>
        <taxon>Caryophanaceae</taxon>
        <taxon>Sporosarcina</taxon>
    </lineage>
</organism>
<feature type="signal peptide" evidence="3">
    <location>
        <begin position="1"/>
        <end position="27"/>
    </location>
</feature>
<evidence type="ECO:0000259" key="4">
    <source>
        <dbReference type="PROSITE" id="PS51272"/>
    </source>
</evidence>
<dbReference type="InterPro" id="IPR002508">
    <property type="entry name" value="MurNAc-LAA_cat"/>
</dbReference>
<dbReference type="PANTHER" id="PTHR30404:SF0">
    <property type="entry name" value="N-ACETYLMURAMOYL-L-ALANINE AMIDASE AMIC"/>
    <property type="match status" value="1"/>
</dbReference>
<feature type="domain" description="SLH" evidence="4">
    <location>
        <begin position="27"/>
        <end position="86"/>
    </location>
</feature>
<dbReference type="Proteomes" id="UP000659496">
    <property type="component" value="Unassembled WGS sequence"/>
</dbReference>
<keyword evidence="2" id="KW-0961">Cell wall biogenesis/degradation</keyword>
<dbReference type="RefSeq" id="WP_191691019.1">
    <property type="nucleotide sequence ID" value="NZ_JACSQY010000010.1"/>
</dbReference>
<dbReference type="PROSITE" id="PS51781">
    <property type="entry name" value="SH3B"/>
    <property type="match status" value="1"/>
</dbReference>
<dbReference type="SMART" id="SM00646">
    <property type="entry name" value="Ami_3"/>
    <property type="match status" value="1"/>
</dbReference>
<dbReference type="InterPro" id="IPR003646">
    <property type="entry name" value="SH3-like_bac-type"/>
</dbReference>
<keyword evidence="7" id="KW-1185">Reference proteome</keyword>
<dbReference type="SUPFAM" id="SSF53187">
    <property type="entry name" value="Zn-dependent exopeptidases"/>
    <property type="match status" value="1"/>
</dbReference>